<evidence type="ECO:0000256" key="4">
    <source>
        <dbReference type="ARBA" id="ARBA00022960"/>
    </source>
</evidence>
<evidence type="ECO:0000256" key="5">
    <source>
        <dbReference type="ARBA" id="ARBA00022984"/>
    </source>
</evidence>
<keyword evidence="6 8" id="KW-1133">Transmembrane helix</keyword>
<evidence type="ECO:0000256" key="8">
    <source>
        <dbReference type="SAM" id="Phobius"/>
    </source>
</evidence>
<reference evidence="9 10" key="1">
    <citation type="submission" date="2023-06" db="EMBL/GenBank/DDBJ databases">
        <title>Draft genome sequence of Gleimia hominis type strain CCUG 57540T.</title>
        <authorList>
            <person name="Salva-Serra F."/>
            <person name="Cardew S."/>
            <person name="Jensie Markopoulos S."/>
            <person name="Ohlen M."/>
            <person name="Inganas E."/>
            <person name="Svensson-Stadler L."/>
            <person name="Moore E.R.B."/>
        </authorList>
    </citation>
    <scope>NUCLEOTIDE SEQUENCE [LARGE SCALE GENOMIC DNA]</scope>
    <source>
        <strain evidence="9 10">CCUG 57540</strain>
    </source>
</reference>
<evidence type="ECO:0000313" key="9">
    <source>
        <dbReference type="EMBL" id="MDT3766766.1"/>
    </source>
</evidence>
<evidence type="ECO:0000256" key="6">
    <source>
        <dbReference type="ARBA" id="ARBA00022989"/>
    </source>
</evidence>
<feature type="transmembrane region" description="Helical" evidence="8">
    <location>
        <begin position="375"/>
        <end position="399"/>
    </location>
</feature>
<feature type="transmembrane region" description="Helical" evidence="8">
    <location>
        <begin position="211"/>
        <end position="233"/>
    </location>
</feature>
<keyword evidence="3 8" id="KW-0812">Transmembrane</keyword>
<organism evidence="9 10">
    <name type="scientific">Gleimia hominis</name>
    <dbReference type="NCBI Taxonomy" id="595468"/>
    <lineage>
        <taxon>Bacteria</taxon>
        <taxon>Bacillati</taxon>
        <taxon>Actinomycetota</taxon>
        <taxon>Actinomycetes</taxon>
        <taxon>Actinomycetales</taxon>
        <taxon>Actinomycetaceae</taxon>
        <taxon>Gleimia</taxon>
    </lineage>
</organism>
<feature type="transmembrane region" description="Helical" evidence="8">
    <location>
        <begin position="515"/>
        <end position="536"/>
    </location>
</feature>
<feature type="transmembrane region" description="Helical" evidence="8">
    <location>
        <begin position="135"/>
        <end position="156"/>
    </location>
</feature>
<keyword evidence="10" id="KW-1185">Reference proteome</keyword>
<dbReference type="RefSeq" id="WP_313271914.1">
    <property type="nucleotide sequence ID" value="NZ_JASXSX010000001.1"/>
</dbReference>
<feature type="transmembrane region" description="Helical" evidence="8">
    <location>
        <begin position="340"/>
        <end position="363"/>
    </location>
</feature>
<evidence type="ECO:0000256" key="2">
    <source>
        <dbReference type="ARBA" id="ARBA00022475"/>
    </source>
</evidence>
<evidence type="ECO:0000256" key="3">
    <source>
        <dbReference type="ARBA" id="ARBA00022692"/>
    </source>
</evidence>
<proteinExistence type="predicted"/>
<feature type="transmembrane region" description="Helical" evidence="8">
    <location>
        <begin position="21"/>
        <end position="45"/>
    </location>
</feature>
<sequence length="559" mass="59665">MTPDNEELVGDPKQTSIARSTAIMAAGTIVSRLLGFVRWGLLLVAVGGTGANDAFQVANTLPNTVFNMLAAGLLDAILVPQIVRAFKTRGGSAYVNRLLTLAGLILLGLTTLMVIGAGVLVEISAAQMDPQWKHLAIIFAVWCLPQIFFYGLYSLLGETLNARGVFGPYMWTPVVNNVVAIVGLLVFMMVYGTGGDLLDAATWDWGRTALLAAPTTLGVVVQAVMLMPFLRSAGVRLRLDFHFRGANLRSASKLTAWVFATLTVGQLGYLSTSNIAAAANSWGVAHDTFAPANAAMSYTFMVYMLPQSIISVSIATALFTRLAASAADQDHLMMAQQYHFGVRITSMLTLWLAACVGAAAAPVFQALGPNNSVEILSGFVDVLIALLPGLAGAAVILFSQRVFYSLEDGRPVFFTVLVPTLCGIALAWTLKAFIHPTFWLLGASVADSLSRIAQGVIAAFYVKRKLPDADPLRVINDALRYGFFAISAALVGAAFLHVVGPFATGSALVCLLGALWRGVLTGVIVTGVFFGFLIAFDRANSQRALEVLSRRIPPLRRFV</sequence>
<keyword evidence="7 8" id="KW-0472">Membrane</keyword>
<feature type="transmembrane region" description="Helical" evidence="8">
    <location>
        <begin position="254"/>
        <end position="278"/>
    </location>
</feature>
<keyword evidence="5" id="KW-0573">Peptidoglycan synthesis</keyword>
<feature type="transmembrane region" description="Helical" evidence="8">
    <location>
        <begin position="65"/>
        <end position="86"/>
    </location>
</feature>
<feature type="transmembrane region" description="Helical" evidence="8">
    <location>
        <begin position="411"/>
        <end position="430"/>
    </location>
</feature>
<keyword evidence="4" id="KW-0133">Cell shape</keyword>
<dbReference type="InterPro" id="IPR004268">
    <property type="entry name" value="MurJ"/>
</dbReference>
<keyword evidence="2" id="KW-1003">Cell membrane</keyword>
<feature type="transmembrane region" description="Helical" evidence="8">
    <location>
        <begin position="98"/>
        <end position="123"/>
    </location>
</feature>
<evidence type="ECO:0000256" key="7">
    <source>
        <dbReference type="ARBA" id="ARBA00023136"/>
    </source>
</evidence>
<feature type="transmembrane region" description="Helical" evidence="8">
    <location>
        <begin position="298"/>
        <end position="319"/>
    </location>
</feature>
<dbReference type="PANTHER" id="PTHR47019">
    <property type="entry name" value="LIPID II FLIPPASE MURJ"/>
    <property type="match status" value="1"/>
</dbReference>
<comment type="caution">
    <text evidence="9">The sequence shown here is derived from an EMBL/GenBank/DDBJ whole genome shotgun (WGS) entry which is preliminary data.</text>
</comment>
<feature type="transmembrane region" description="Helical" evidence="8">
    <location>
        <begin position="483"/>
        <end position="503"/>
    </location>
</feature>
<dbReference type="InterPro" id="IPR051050">
    <property type="entry name" value="Lipid_II_flippase_MurJ/MviN"/>
</dbReference>
<accession>A0ABU3I8S4</accession>
<dbReference type="PANTHER" id="PTHR47019:SF1">
    <property type="entry name" value="LIPID II FLIPPASE MURJ"/>
    <property type="match status" value="1"/>
</dbReference>
<dbReference type="Pfam" id="PF03023">
    <property type="entry name" value="MurJ"/>
    <property type="match status" value="1"/>
</dbReference>
<dbReference type="Proteomes" id="UP001247542">
    <property type="component" value="Unassembled WGS sequence"/>
</dbReference>
<feature type="transmembrane region" description="Helical" evidence="8">
    <location>
        <begin position="168"/>
        <end position="191"/>
    </location>
</feature>
<name>A0ABU3I8S4_9ACTO</name>
<evidence type="ECO:0000313" key="10">
    <source>
        <dbReference type="Proteomes" id="UP001247542"/>
    </source>
</evidence>
<dbReference type="PRINTS" id="PR01806">
    <property type="entry name" value="VIRFACTRMVIN"/>
</dbReference>
<protein>
    <submittedName>
        <fullName evidence="9">Lipid II flippase MurJ</fullName>
    </submittedName>
</protein>
<feature type="transmembrane region" description="Helical" evidence="8">
    <location>
        <begin position="436"/>
        <end position="462"/>
    </location>
</feature>
<gene>
    <name evidence="9" type="ORF">QS713_01620</name>
</gene>
<comment type="subcellular location">
    <subcellularLocation>
        <location evidence="1">Cell membrane</location>
        <topology evidence="1">Multi-pass membrane protein</topology>
    </subcellularLocation>
</comment>
<evidence type="ECO:0000256" key="1">
    <source>
        <dbReference type="ARBA" id="ARBA00004651"/>
    </source>
</evidence>
<dbReference type="EMBL" id="JASXSX010000001">
    <property type="protein sequence ID" value="MDT3766766.1"/>
    <property type="molecule type" value="Genomic_DNA"/>
</dbReference>